<reference evidence="4 5" key="1">
    <citation type="submission" date="2020-10" db="EMBL/GenBank/DDBJ databases">
        <title>Connecting structure to function with the recovery of over 1000 high-quality activated sludge metagenome-assembled genomes encoding full-length rRNA genes using long-read sequencing.</title>
        <authorList>
            <person name="Singleton C.M."/>
            <person name="Petriglieri F."/>
            <person name="Kristensen J.M."/>
            <person name="Kirkegaard R.H."/>
            <person name="Michaelsen T.Y."/>
            <person name="Andersen M.H."/>
            <person name="Karst S.M."/>
            <person name="Dueholm M.S."/>
            <person name="Nielsen P.H."/>
            <person name="Albertsen M."/>
        </authorList>
    </citation>
    <scope>NUCLEOTIDE SEQUENCE [LARGE SCALE GENOMIC DNA]</scope>
    <source>
        <strain evidence="4">EsbW_18-Q3-R4-48_BATAC.285</strain>
    </source>
</reference>
<feature type="domain" description="Ppx/GppA phosphatase C-terminal" evidence="3">
    <location>
        <begin position="338"/>
        <end position="511"/>
    </location>
</feature>
<comment type="caution">
    <text evidence="4">The sequence shown here is derived from an EMBL/GenBank/DDBJ whole genome shotgun (WGS) entry which is preliminary data.</text>
</comment>
<dbReference type="Pfam" id="PF21447">
    <property type="entry name" value="Ppx-GppA_III"/>
    <property type="match status" value="1"/>
</dbReference>
<dbReference type="FunFam" id="3.30.420.40:FF:000023">
    <property type="entry name" value="Guanosine-5'-triphosphate,3'-diphosphate pyrophosphatase"/>
    <property type="match status" value="1"/>
</dbReference>
<dbReference type="Gene3D" id="3.30.420.40">
    <property type="match status" value="1"/>
</dbReference>
<proteinExistence type="predicted"/>
<dbReference type="Gene3D" id="1.10.3210.10">
    <property type="entry name" value="Hypothetical protein af1432"/>
    <property type="match status" value="1"/>
</dbReference>
<accession>A0A935UGH3</accession>
<dbReference type="SUPFAM" id="SSF109604">
    <property type="entry name" value="HD-domain/PDEase-like"/>
    <property type="match status" value="1"/>
</dbReference>
<dbReference type="AlphaFoldDB" id="A0A935UGH3"/>
<evidence type="ECO:0000313" key="5">
    <source>
        <dbReference type="Proteomes" id="UP000697998"/>
    </source>
</evidence>
<dbReference type="Pfam" id="PF02541">
    <property type="entry name" value="Ppx-GppA"/>
    <property type="match status" value="1"/>
</dbReference>
<dbReference type="InterPro" id="IPR003695">
    <property type="entry name" value="Ppx_GppA_N"/>
</dbReference>
<dbReference type="PIRSF" id="PIRSF001267">
    <property type="entry name" value="Pyrophosphatase_GppA_Ppx"/>
    <property type="match status" value="1"/>
</dbReference>
<dbReference type="EMBL" id="JADJMH010000013">
    <property type="protein sequence ID" value="MBK7675667.1"/>
    <property type="molecule type" value="Genomic_DNA"/>
</dbReference>
<dbReference type="CDD" id="cd24053">
    <property type="entry name" value="ASKHA_NBD_EcPPX-GppA-like"/>
    <property type="match status" value="1"/>
</dbReference>
<dbReference type="InterPro" id="IPR043129">
    <property type="entry name" value="ATPase_NBD"/>
</dbReference>
<dbReference type="InterPro" id="IPR048950">
    <property type="entry name" value="Ppx_GppA_C"/>
</dbReference>
<dbReference type="PANTHER" id="PTHR30005">
    <property type="entry name" value="EXOPOLYPHOSPHATASE"/>
    <property type="match status" value="1"/>
</dbReference>
<dbReference type="Gene3D" id="3.30.420.150">
    <property type="entry name" value="Exopolyphosphatase. Domain 2"/>
    <property type="match status" value="1"/>
</dbReference>
<dbReference type="GO" id="GO:0016462">
    <property type="term" value="F:pyrophosphatase activity"/>
    <property type="evidence" value="ECO:0007669"/>
    <property type="project" value="TreeGrafter"/>
</dbReference>
<evidence type="ECO:0000259" key="2">
    <source>
        <dbReference type="Pfam" id="PF02541"/>
    </source>
</evidence>
<dbReference type="InterPro" id="IPR030673">
    <property type="entry name" value="PyroPPase_GppA_Ppx"/>
</dbReference>
<evidence type="ECO:0000259" key="3">
    <source>
        <dbReference type="Pfam" id="PF21447"/>
    </source>
</evidence>
<name>A0A935UGH3_9PROT</name>
<dbReference type="Proteomes" id="UP000697998">
    <property type="component" value="Unassembled WGS sequence"/>
</dbReference>
<evidence type="ECO:0000313" key="4">
    <source>
        <dbReference type="EMBL" id="MBK7675667.1"/>
    </source>
</evidence>
<organism evidence="4 5">
    <name type="scientific">Candidatus Accumulibacter proximus</name>
    <dbReference type="NCBI Taxonomy" id="2954385"/>
    <lineage>
        <taxon>Bacteria</taxon>
        <taxon>Pseudomonadati</taxon>
        <taxon>Pseudomonadota</taxon>
        <taxon>Betaproteobacteria</taxon>
        <taxon>Candidatus Accumulibacter</taxon>
    </lineage>
</organism>
<evidence type="ECO:0000256" key="1">
    <source>
        <dbReference type="ARBA" id="ARBA00022801"/>
    </source>
</evidence>
<keyword evidence="1" id="KW-0378">Hydrolase</keyword>
<sequence length="543" mass="60422">MRAAGRPWNVRPISAPRQPWYFFILRSPVVPSEFVAAIDLGSNSFHMIVARIANGHVQILDRLREMVQLAAGLDGRNRLSPASQQRALDCLARFGQRLRHIPPARLRIVGTNTLRQARNSAEFVARAEQLLGHRVEIVSGQEEARLIYLGVAHSVGDVAGQRLVIDIGGGSTELIVGEKFDPLHLASLRMGCVSLSRSCFADGRVTAGRLREAELLVQLNLEPFREEYLARGWEVATGASGSIKAIQEVLSSEGWTREGISLEGLRRLRAALLEVRDTAPLATRWHLDSARARVFVGGFVVLHGLCEALGIERMEVSEGALREGLIYDLLGRICHEDVRDRTIRDVTRRFDLDEAQAARVSASALDLLRQVRAKWGLTGKEPRHVLERAARLHEIGLLLTHDQYHRHGAYVLQHSDLPGYSRDDQQLLAALVRRHRRSFPDDAFAELPKDWMRTARRLCALLRLAVVLHRGRSNEPLPAISLRVDGQRMHLCFPSGWLTAHPLTRADLQMEARFLRKAGFELRLGSGATGVEPKPAAGSASPS</sequence>
<gene>
    <name evidence="4" type="ORF">IPJ27_13420</name>
</gene>
<dbReference type="InterPro" id="IPR050273">
    <property type="entry name" value="GppA/Ppx_hydrolase"/>
</dbReference>
<dbReference type="SUPFAM" id="SSF53067">
    <property type="entry name" value="Actin-like ATPase domain"/>
    <property type="match status" value="2"/>
</dbReference>
<feature type="domain" description="Ppx/GppA phosphatase N-terminal" evidence="2">
    <location>
        <begin position="48"/>
        <end position="331"/>
    </location>
</feature>
<protein>
    <submittedName>
        <fullName evidence="4">Exopolyphosphatase</fullName>
    </submittedName>
</protein>
<dbReference type="PANTHER" id="PTHR30005:SF0">
    <property type="entry name" value="RETROGRADE REGULATION PROTEIN 2"/>
    <property type="match status" value="1"/>
</dbReference>